<dbReference type="Gene3D" id="2.40.40.10">
    <property type="entry name" value="RlpA-like domain"/>
    <property type="match status" value="1"/>
</dbReference>
<gene>
    <name evidence="6" type="ORF">GH714_014668</name>
</gene>
<dbReference type="PANTHER" id="PTHR33191">
    <property type="entry name" value="RIPENING-RELATED PROTEIN 2-RELATED"/>
    <property type="match status" value="1"/>
</dbReference>
<evidence type="ECO:0000256" key="1">
    <source>
        <dbReference type="ARBA" id="ARBA00004613"/>
    </source>
</evidence>
<dbReference type="PANTHER" id="PTHR33191:SF9">
    <property type="entry name" value="RIPENING-RELATED PROTEIN 2-RELATED"/>
    <property type="match status" value="1"/>
</dbReference>
<keyword evidence="4" id="KW-0732">Signal</keyword>
<dbReference type="AlphaFoldDB" id="A0A6A6KVU2"/>
<evidence type="ECO:0000256" key="4">
    <source>
        <dbReference type="ARBA" id="ARBA00022729"/>
    </source>
</evidence>
<dbReference type="Proteomes" id="UP000467840">
    <property type="component" value="Chromosome 13"/>
</dbReference>
<dbReference type="InterPro" id="IPR039271">
    <property type="entry name" value="Kiwellin-like"/>
</dbReference>
<comment type="caution">
    <text evidence="6">The sequence shown here is derived from an EMBL/GenBank/DDBJ whole genome shotgun (WGS) entry which is preliminary data.</text>
</comment>
<proteinExistence type="inferred from homology"/>
<dbReference type="SMART" id="SM00574">
    <property type="entry name" value="POX"/>
    <property type="match status" value="1"/>
</dbReference>
<dbReference type="GO" id="GO:0005576">
    <property type="term" value="C:extracellular region"/>
    <property type="evidence" value="ECO:0007669"/>
    <property type="project" value="UniProtKB-SubCell"/>
</dbReference>
<reference evidence="6 7" key="1">
    <citation type="journal article" date="2020" name="Mol. Plant">
        <title>The Chromosome-Based Rubber Tree Genome Provides New Insights into Spurge Genome Evolution and Rubber Biosynthesis.</title>
        <authorList>
            <person name="Liu J."/>
            <person name="Shi C."/>
            <person name="Shi C.C."/>
            <person name="Li W."/>
            <person name="Zhang Q.J."/>
            <person name="Zhang Y."/>
            <person name="Li K."/>
            <person name="Lu H.F."/>
            <person name="Shi C."/>
            <person name="Zhu S.T."/>
            <person name="Xiao Z.Y."/>
            <person name="Nan H."/>
            <person name="Yue Y."/>
            <person name="Zhu X.G."/>
            <person name="Wu Y."/>
            <person name="Hong X.N."/>
            <person name="Fan G.Y."/>
            <person name="Tong Y."/>
            <person name="Zhang D."/>
            <person name="Mao C.L."/>
            <person name="Liu Y.L."/>
            <person name="Hao S.J."/>
            <person name="Liu W.Q."/>
            <person name="Lv M.Q."/>
            <person name="Zhang H.B."/>
            <person name="Liu Y."/>
            <person name="Hu-Tang G.R."/>
            <person name="Wang J.P."/>
            <person name="Wang J.H."/>
            <person name="Sun Y.H."/>
            <person name="Ni S.B."/>
            <person name="Chen W.B."/>
            <person name="Zhang X.C."/>
            <person name="Jiao Y.N."/>
            <person name="Eichler E.E."/>
            <person name="Li G.H."/>
            <person name="Liu X."/>
            <person name="Gao L.Z."/>
        </authorList>
    </citation>
    <scope>NUCLEOTIDE SEQUENCE [LARGE SCALE GENOMIC DNA]</scope>
    <source>
        <strain evidence="7">cv. GT1</strain>
        <tissue evidence="6">Leaf</tissue>
    </source>
</reference>
<name>A0A6A6KVU2_HEVBR</name>
<comment type="similarity">
    <text evidence="2">Belongs to the kiwellin family.</text>
</comment>
<dbReference type="Pfam" id="PF24300">
    <property type="entry name" value="KWL1"/>
    <property type="match status" value="1"/>
</dbReference>
<dbReference type="InterPro" id="IPR036908">
    <property type="entry name" value="RlpA-like_sf"/>
</dbReference>
<accession>A0A6A6KVU2</accession>
<evidence type="ECO:0000256" key="2">
    <source>
        <dbReference type="ARBA" id="ARBA00005592"/>
    </source>
</evidence>
<keyword evidence="3" id="KW-0964">Secreted</keyword>
<sequence length="588" mass="63929">MEELRRSATSNTTTNQRWWWHCPQGGTMEGSRCGQMITITASNGMSTTAKVVDECDSMNGCDEEHADQPPCENNIVDGSDAVWEALGLDKGLGNVGVTCFRPGESHVAQQSRRDKLRVQAISTSVQHLDDVPNNLEQLSVHSGLNPDIVQVRNVRNANMLHDPTTTTVFSSETLNFATSSNGCLPAPRSAMFDEETSSSDPQACSNWRSSDSQQCYDWMANYASGSVGRQNNQKPIFDGDVLSNNARVTNISTPTQYMKPIYNGYQSVQSSLANLSSEIPGQDSQKQHREMQFASHMHPLYQNTPVDVVSPASNIGGNERILLPAAYGNQSTASYFENANAWMNRPVDNCHQWSSELGLITRKNGQELRTLTSDPNTQVLSLSLSSNPPSRGNVTQFGEGYESEYLQSKSGVLKEPHHQDSKIFNSSNYLCTMSKPAVIGRGSGKSFNDIVGTSNYNVLRNAGPLGPFTGYATILKSSKFLKPAQQLLDEFCSATGSKLLIACEGSARISGADAETGPEDNNNSFGVSLSAFYGSNEASGDVGVASSSCESFTPEYQQKKAKLLYLQEEVGYICLISSLGITISAFLY</sequence>
<protein>
    <recommendedName>
        <fullName evidence="5">POX domain-containing protein</fullName>
    </recommendedName>
</protein>
<evidence type="ECO:0000256" key="3">
    <source>
        <dbReference type="ARBA" id="ARBA00022525"/>
    </source>
</evidence>
<organism evidence="6 7">
    <name type="scientific">Hevea brasiliensis</name>
    <name type="common">Para rubber tree</name>
    <name type="synonym">Siphonia brasiliensis</name>
    <dbReference type="NCBI Taxonomy" id="3981"/>
    <lineage>
        <taxon>Eukaryota</taxon>
        <taxon>Viridiplantae</taxon>
        <taxon>Streptophyta</taxon>
        <taxon>Embryophyta</taxon>
        <taxon>Tracheophyta</taxon>
        <taxon>Spermatophyta</taxon>
        <taxon>Magnoliopsida</taxon>
        <taxon>eudicotyledons</taxon>
        <taxon>Gunneridae</taxon>
        <taxon>Pentapetalae</taxon>
        <taxon>rosids</taxon>
        <taxon>fabids</taxon>
        <taxon>Malpighiales</taxon>
        <taxon>Euphorbiaceae</taxon>
        <taxon>Crotonoideae</taxon>
        <taxon>Micrandreae</taxon>
        <taxon>Hevea</taxon>
    </lineage>
</organism>
<dbReference type="SUPFAM" id="SSF50685">
    <property type="entry name" value="Barwin-like endoglucanases"/>
    <property type="match status" value="1"/>
</dbReference>
<evidence type="ECO:0000259" key="5">
    <source>
        <dbReference type="SMART" id="SM00574"/>
    </source>
</evidence>
<comment type="subcellular location">
    <subcellularLocation>
        <location evidence="1">Secreted</location>
    </subcellularLocation>
</comment>
<dbReference type="EMBL" id="JAAGAX010000014">
    <property type="protein sequence ID" value="KAF2292156.1"/>
    <property type="molecule type" value="Genomic_DNA"/>
</dbReference>
<evidence type="ECO:0000313" key="7">
    <source>
        <dbReference type="Proteomes" id="UP000467840"/>
    </source>
</evidence>
<dbReference type="Pfam" id="PF07526">
    <property type="entry name" value="POX"/>
    <property type="match status" value="1"/>
</dbReference>
<keyword evidence="7" id="KW-1185">Reference proteome</keyword>
<feature type="domain" description="POX" evidence="5">
    <location>
        <begin position="469"/>
        <end position="575"/>
    </location>
</feature>
<evidence type="ECO:0000313" key="6">
    <source>
        <dbReference type="EMBL" id="KAF2292156.1"/>
    </source>
</evidence>
<dbReference type="InterPro" id="IPR006563">
    <property type="entry name" value="POX_dom"/>
</dbReference>